<dbReference type="Proteomes" id="UP001218362">
    <property type="component" value="Chromosome"/>
</dbReference>
<organism evidence="7 8">
    <name type="scientific">Candidatus Andeanibacterium colombiense</name>
    <dbReference type="NCBI Taxonomy" id="3121345"/>
    <lineage>
        <taxon>Bacteria</taxon>
        <taxon>Pseudomonadati</taxon>
        <taxon>Pseudomonadota</taxon>
        <taxon>Alphaproteobacteria</taxon>
        <taxon>Sphingomonadales</taxon>
        <taxon>Sphingomonadaceae</taxon>
        <taxon>Candidatus Andeanibacterium</taxon>
    </lineage>
</organism>
<evidence type="ECO:0000256" key="1">
    <source>
        <dbReference type="ARBA" id="ARBA00004141"/>
    </source>
</evidence>
<evidence type="ECO:0000256" key="4">
    <source>
        <dbReference type="ARBA" id="ARBA00023136"/>
    </source>
</evidence>
<keyword evidence="4 5" id="KW-0472">Membrane</keyword>
<keyword evidence="3 5" id="KW-1133">Transmembrane helix</keyword>
<gene>
    <name evidence="7" type="ORF">P0Y56_12165</name>
</gene>
<evidence type="ECO:0000313" key="7">
    <source>
        <dbReference type="EMBL" id="WEK45780.1"/>
    </source>
</evidence>
<dbReference type="AlphaFoldDB" id="A0AAJ5X198"/>
<evidence type="ECO:0000256" key="3">
    <source>
        <dbReference type="ARBA" id="ARBA00022989"/>
    </source>
</evidence>
<dbReference type="Pfam" id="PF01957">
    <property type="entry name" value="NfeD"/>
    <property type="match status" value="1"/>
</dbReference>
<sequence length="150" mass="15746">MTGWLNDVEPHWAWLAIGLFLAAAEMAIPGVFLIWLAGAAIVTGLTAMILPIGLPVQIVLFAALAVVAVFLGRRYLQANPIEEADPNMNHRTARLVGEVAVVTQAIGNGSGRVKYGDSEWLAKGADAARGAHVRITGSDGAVLLVEPVIA</sequence>
<feature type="domain" description="NfeD-like C-terminal" evidence="6">
    <location>
        <begin position="93"/>
        <end position="147"/>
    </location>
</feature>
<feature type="transmembrane region" description="Helical" evidence="5">
    <location>
        <begin position="48"/>
        <end position="71"/>
    </location>
</feature>
<dbReference type="PANTHER" id="PTHR33507">
    <property type="entry name" value="INNER MEMBRANE PROTEIN YBBJ"/>
    <property type="match status" value="1"/>
</dbReference>
<evidence type="ECO:0000259" key="6">
    <source>
        <dbReference type="Pfam" id="PF01957"/>
    </source>
</evidence>
<dbReference type="PANTHER" id="PTHR33507:SF3">
    <property type="entry name" value="INNER MEMBRANE PROTEIN YBBJ"/>
    <property type="match status" value="1"/>
</dbReference>
<dbReference type="InterPro" id="IPR052165">
    <property type="entry name" value="Membrane_assoc_protease"/>
</dbReference>
<dbReference type="InterPro" id="IPR002810">
    <property type="entry name" value="NfeD-like_C"/>
</dbReference>
<proteinExistence type="predicted"/>
<dbReference type="EMBL" id="CP119316">
    <property type="protein sequence ID" value="WEK45780.1"/>
    <property type="molecule type" value="Genomic_DNA"/>
</dbReference>
<protein>
    <submittedName>
        <fullName evidence="7">NfeD family protein</fullName>
    </submittedName>
</protein>
<keyword evidence="2 5" id="KW-0812">Transmembrane</keyword>
<feature type="transmembrane region" description="Helical" evidence="5">
    <location>
        <begin position="12"/>
        <end position="42"/>
    </location>
</feature>
<dbReference type="InterPro" id="IPR012340">
    <property type="entry name" value="NA-bd_OB-fold"/>
</dbReference>
<evidence type="ECO:0000313" key="8">
    <source>
        <dbReference type="Proteomes" id="UP001218362"/>
    </source>
</evidence>
<evidence type="ECO:0000256" key="2">
    <source>
        <dbReference type="ARBA" id="ARBA00022692"/>
    </source>
</evidence>
<accession>A0AAJ5X198</accession>
<comment type="subcellular location">
    <subcellularLocation>
        <location evidence="1">Membrane</location>
        <topology evidence="1">Multi-pass membrane protein</topology>
    </subcellularLocation>
</comment>
<dbReference type="Gene3D" id="2.40.50.140">
    <property type="entry name" value="Nucleic acid-binding proteins"/>
    <property type="match status" value="1"/>
</dbReference>
<dbReference type="KEGG" id="acob:P0Y56_12165"/>
<evidence type="ECO:0000256" key="5">
    <source>
        <dbReference type="SAM" id="Phobius"/>
    </source>
</evidence>
<dbReference type="GO" id="GO:0005886">
    <property type="term" value="C:plasma membrane"/>
    <property type="evidence" value="ECO:0007669"/>
    <property type="project" value="TreeGrafter"/>
</dbReference>
<name>A0AAJ5X198_9SPHN</name>
<reference evidence="7" key="1">
    <citation type="submission" date="2023-03" db="EMBL/GenBank/DDBJ databases">
        <title>Andean soil-derived lignocellulolytic bacterial consortium as a source of novel taxa and putative plastic-active enzymes.</title>
        <authorList>
            <person name="Diaz-Garcia L."/>
            <person name="Chuvochina M."/>
            <person name="Feuerriegel G."/>
            <person name="Bunk B."/>
            <person name="Sproer C."/>
            <person name="Streit W.R."/>
            <person name="Rodriguez L.M."/>
            <person name="Overmann J."/>
            <person name="Jimenez D.J."/>
        </authorList>
    </citation>
    <scope>NUCLEOTIDE SEQUENCE</scope>
    <source>
        <strain evidence="7">MAG 26</strain>
    </source>
</reference>